<organism evidence="1 2">
    <name type="scientific">Clostridium scindens (strain ATCC 35704 / DSM 5676 / VPI 13733 / 19)</name>
    <dbReference type="NCBI Taxonomy" id="411468"/>
    <lineage>
        <taxon>Bacteria</taxon>
        <taxon>Bacillati</taxon>
        <taxon>Bacillota</taxon>
        <taxon>Clostridia</taxon>
        <taxon>Lachnospirales</taxon>
        <taxon>Lachnospiraceae</taxon>
    </lineage>
</organism>
<gene>
    <name evidence="1" type="ORF">HDCHBGLK_03667</name>
</gene>
<dbReference type="GeneID" id="62697922"/>
<proteinExistence type="predicted"/>
<sequence length="332" mass="38610">MKSKKRCKIIRIILFLAICAVLSGCLNWITMPPNVVWMNLHKVKEEGPFDYLFIGTSHGQYGISPGKVDEVTGKKSFNLCMADEYPVDTYYLMKEACRKHKPEKIIYELDPSYWILDQRLGSTSIFFYKEFPWSLNKAEYFVNKIMELEFRGTLFPWSYYKNNLMQAKETAKKKLSSAYQSHDPKILDVPGGHYADRGFLYQDKAEGADKGTFNNVPWDEGQIRPAALAYFRKMVRFCKEEGIELEVITLPVPADTIANMPDSFRQSDAYFKALTKKYQVPYKNFNFDDGLNIDRSMEGYWDYDGHMYGEEAEKFSAELGKYLSEKETKKEN</sequence>
<dbReference type="PROSITE" id="PS51257">
    <property type="entry name" value="PROKAR_LIPOPROTEIN"/>
    <property type="match status" value="1"/>
</dbReference>
<dbReference type="KEGG" id="csci:HDCHBGLK_03667"/>
<dbReference type="eggNOG" id="ENOG5032AGM">
    <property type="taxonomic scope" value="Bacteria"/>
</dbReference>
<name>B0NFZ2_CLOS5</name>
<reference evidence="1 2" key="1">
    <citation type="journal article" date="2019" name="Appl. Environ. Microbiol.">
        <title>Clostridium scindens ATCC 35704: integration of nutritional requirements, the complete genome sequence, and global transcriptional responses to bile acids.</title>
        <authorList>
            <person name="Devendran S."/>
            <person name="Shrestha R."/>
            <person name="Alves J.M.P."/>
            <person name="Wolf P.G."/>
            <person name="Ly L."/>
            <person name="Hernandez A.G."/>
            <person name="Mendez-Garcia C."/>
            <person name="Inboden A."/>
            <person name="Wiley J."/>
            <person name="Paul O."/>
            <person name="Allen A."/>
            <person name="Springer E."/>
            <person name="Wright C.L."/>
            <person name="Fields C.J."/>
            <person name="Daniel S.L."/>
            <person name="Ridlon J.M."/>
        </authorList>
    </citation>
    <scope>NUCLEOTIDE SEQUENCE [LARGE SCALE GENOMIC DNA]</scope>
    <source>
        <strain evidence="1 2">ATCC 35704</strain>
    </source>
</reference>
<keyword evidence="2" id="KW-1185">Reference proteome</keyword>
<dbReference type="EMBL" id="CP036170">
    <property type="protein sequence ID" value="QBF76250.1"/>
    <property type="molecule type" value="Genomic_DNA"/>
</dbReference>
<accession>B0NFZ2</accession>
<evidence type="ECO:0000313" key="1">
    <source>
        <dbReference type="EMBL" id="QBF76250.1"/>
    </source>
</evidence>
<protein>
    <submittedName>
        <fullName evidence="1">Uncharacterized protein</fullName>
    </submittedName>
</protein>
<dbReference type="STRING" id="411468.CLOSCI_02395"/>
<dbReference type="AlphaFoldDB" id="B0NFZ2"/>
<dbReference type="RefSeq" id="WP_004605434.1">
    <property type="nucleotide sequence ID" value="NZ_CP036170.1"/>
</dbReference>
<dbReference type="HOGENOM" id="CLU_067770_0_0_9"/>
<evidence type="ECO:0000313" key="2">
    <source>
        <dbReference type="Proteomes" id="UP000289664"/>
    </source>
</evidence>
<dbReference type="Proteomes" id="UP000289664">
    <property type="component" value="Chromosome"/>
</dbReference>
<dbReference type="OrthoDB" id="1826529at2"/>